<dbReference type="EMBL" id="BA000012">
    <property type="protein sequence ID" value="BAB52204.1"/>
    <property type="molecule type" value="Genomic_DNA"/>
</dbReference>
<organism evidence="1 2">
    <name type="scientific">Mesorhizobium japonicum (strain LMG 29417 / CECT 9101 / MAFF 303099)</name>
    <name type="common">Mesorhizobium loti (strain MAFF 303099)</name>
    <dbReference type="NCBI Taxonomy" id="266835"/>
    <lineage>
        <taxon>Bacteria</taxon>
        <taxon>Pseudomonadati</taxon>
        <taxon>Pseudomonadota</taxon>
        <taxon>Alphaproteobacteria</taxon>
        <taxon>Hyphomicrobiales</taxon>
        <taxon>Phyllobacteriaceae</taxon>
        <taxon>Mesorhizobium</taxon>
    </lineage>
</organism>
<protein>
    <submittedName>
        <fullName evidence="1">Msl8739 protein</fullName>
    </submittedName>
</protein>
<name>Q98AW8_RHILO</name>
<accession>Q98AW8</accession>
<sequence>MGPRLVQLPLPLGAFTEAVQGHVLHNRDPASIWKREIELLEASRMPSTLA</sequence>
<dbReference type="KEGG" id="mlo:msl8739"/>
<dbReference type="AlphaFoldDB" id="Q98AW8"/>
<evidence type="ECO:0000313" key="1">
    <source>
        <dbReference type="EMBL" id="BAB52204.1"/>
    </source>
</evidence>
<proteinExistence type="predicted"/>
<reference evidence="1 2" key="1">
    <citation type="journal article" date="2000" name="DNA Res.">
        <title>Complete genome structure of the nitrogen-fixing symbiotic bacterium Mesorhizobium loti.</title>
        <authorList>
            <person name="Kaneko T."/>
            <person name="Nakamura Y."/>
            <person name="Sato S."/>
            <person name="Asamizu E."/>
            <person name="Kato T."/>
            <person name="Sasamoto S."/>
            <person name="Watanabe A."/>
            <person name="Idesawa K."/>
            <person name="Ishikawa A."/>
            <person name="Kawashima K."/>
            <person name="Kimura T."/>
            <person name="Kishida Y."/>
            <person name="Kiyokawa C."/>
            <person name="Kohara M."/>
            <person name="Matsumoto M."/>
            <person name="Matsuno A."/>
            <person name="Mochizuki Y."/>
            <person name="Nakayama S."/>
            <person name="Nakazaki N."/>
            <person name="Shimpo S."/>
            <person name="Sugimoto M."/>
            <person name="Takeuchi C."/>
            <person name="Yamada M."/>
            <person name="Tabata S."/>
        </authorList>
    </citation>
    <scope>NUCLEOTIDE SEQUENCE [LARGE SCALE GENOMIC DNA]</scope>
    <source>
        <strain evidence="2">LMG 29417 / CECT 9101 / MAFF 303099</strain>
    </source>
</reference>
<dbReference type="Proteomes" id="UP000000552">
    <property type="component" value="Chromosome"/>
</dbReference>
<evidence type="ECO:0000313" key="2">
    <source>
        <dbReference type="Proteomes" id="UP000000552"/>
    </source>
</evidence>
<dbReference type="eggNOG" id="COG0583">
    <property type="taxonomic scope" value="Bacteria"/>
</dbReference>
<gene>
    <name evidence="1" type="ordered locus">msl8739</name>
</gene>
<dbReference type="HOGENOM" id="CLU_3121946_0_0_5"/>